<sequence>MSSMPMGVVLREEGGLWAVVDGWCPCPVPPASASPSHLRQFAISVWAHVWNFQTPNQTQPNRSRRAAFGSTSWRMTD</sequence>
<accession>Q6IKK8</accession>
<dbReference type="AlphaFoldDB" id="Q6IKK8"/>
<protein>
    <submittedName>
        <fullName evidence="2">HDC12190</fullName>
    </submittedName>
</protein>
<organism evidence="2">
    <name type="scientific">Drosophila melanogaster</name>
    <name type="common">Fruit fly</name>
    <dbReference type="NCBI Taxonomy" id="7227"/>
    <lineage>
        <taxon>Eukaryota</taxon>
        <taxon>Metazoa</taxon>
        <taxon>Ecdysozoa</taxon>
        <taxon>Arthropoda</taxon>
        <taxon>Hexapoda</taxon>
        <taxon>Insecta</taxon>
        <taxon>Pterygota</taxon>
        <taxon>Neoptera</taxon>
        <taxon>Endopterygota</taxon>
        <taxon>Diptera</taxon>
        <taxon>Brachycera</taxon>
        <taxon>Muscomorpha</taxon>
        <taxon>Ephydroidea</taxon>
        <taxon>Drosophilidae</taxon>
        <taxon>Drosophila</taxon>
        <taxon>Sophophora</taxon>
    </lineage>
</organism>
<name>Q6IKK8_DROME</name>
<feature type="region of interest" description="Disordered" evidence="1">
    <location>
        <begin position="57"/>
        <end position="77"/>
    </location>
</feature>
<evidence type="ECO:0000313" key="2">
    <source>
        <dbReference type="EMBL" id="DAA03864.1"/>
    </source>
</evidence>
<gene>
    <name evidence="2" type="ORF">HDC12190</name>
</gene>
<dbReference type="EMBL" id="BK002358">
    <property type="protein sequence ID" value="DAA03864.1"/>
    <property type="molecule type" value="Genomic_DNA"/>
</dbReference>
<reference evidence="2" key="1">
    <citation type="journal article" date="2003" name="Genome Biol.">
        <title>An integrated gene annotation and transcriptional profiling approach towards the full gene content of the Drosophila genome.</title>
        <authorList>
            <person name="Hild M."/>
            <person name="Beckmann B."/>
            <person name="Haas S.A."/>
            <person name="Koch B."/>
            <person name="Solovyev V."/>
            <person name="Busold C."/>
            <person name="Fellenberg K."/>
            <person name="Boutros M."/>
            <person name="Vingron M."/>
            <person name="Sauer F."/>
            <person name="Hoheisel J.D."/>
            <person name="Paro R."/>
        </authorList>
    </citation>
    <scope>NUCLEOTIDE SEQUENCE</scope>
</reference>
<proteinExistence type="predicted"/>
<evidence type="ECO:0000256" key="1">
    <source>
        <dbReference type="SAM" id="MobiDB-lite"/>
    </source>
</evidence>